<feature type="transmembrane region" description="Helical" evidence="1">
    <location>
        <begin position="40"/>
        <end position="60"/>
    </location>
</feature>
<evidence type="ECO:0000256" key="1">
    <source>
        <dbReference type="SAM" id="Phobius"/>
    </source>
</evidence>
<keyword evidence="1" id="KW-0472">Membrane</keyword>
<name>A0A1X7JJ03_9BACL</name>
<protein>
    <submittedName>
        <fullName evidence="2">Uncharacterized protein</fullName>
    </submittedName>
</protein>
<sequence length="86" mass="10420">MKEQHRKRAHRKDKDHNRRNISDREWHAMLIQWWDHIIRIIARCLVAFAVLCVIAQALLLQPDIREWLCPVEELEGIPYAKTIQRE</sequence>
<dbReference type="RefSeq" id="WP_085493701.1">
    <property type="nucleotide sequence ID" value="NZ_FXAZ01000001.1"/>
</dbReference>
<dbReference type="Proteomes" id="UP000193834">
    <property type="component" value="Unassembled WGS sequence"/>
</dbReference>
<dbReference type="STRING" id="1852522.SAMN06295960_1575"/>
<accession>A0A1X7JJ03</accession>
<reference evidence="2 3" key="1">
    <citation type="submission" date="2017-04" db="EMBL/GenBank/DDBJ databases">
        <authorList>
            <person name="Afonso C.L."/>
            <person name="Miller P.J."/>
            <person name="Scott M.A."/>
            <person name="Spackman E."/>
            <person name="Goraichik I."/>
            <person name="Dimitrov K.M."/>
            <person name="Suarez D.L."/>
            <person name="Swayne D.E."/>
        </authorList>
    </citation>
    <scope>NUCLEOTIDE SEQUENCE [LARGE SCALE GENOMIC DNA]</scope>
    <source>
        <strain evidence="2 3">11</strain>
    </source>
</reference>
<proteinExistence type="predicted"/>
<keyword evidence="1" id="KW-1133">Transmembrane helix</keyword>
<dbReference type="EMBL" id="FXAZ01000001">
    <property type="protein sequence ID" value="SMG27274.1"/>
    <property type="molecule type" value="Genomic_DNA"/>
</dbReference>
<evidence type="ECO:0000313" key="2">
    <source>
        <dbReference type="EMBL" id="SMG27274.1"/>
    </source>
</evidence>
<keyword evidence="1" id="KW-0812">Transmembrane</keyword>
<dbReference type="AlphaFoldDB" id="A0A1X7JJ03"/>
<evidence type="ECO:0000313" key="3">
    <source>
        <dbReference type="Proteomes" id="UP000193834"/>
    </source>
</evidence>
<organism evidence="2 3">
    <name type="scientific">Paenibacillus aquistagni</name>
    <dbReference type="NCBI Taxonomy" id="1852522"/>
    <lineage>
        <taxon>Bacteria</taxon>
        <taxon>Bacillati</taxon>
        <taxon>Bacillota</taxon>
        <taxon>Bacilli</taxon>
        <taxon>Bacillales</taxon>
        <taxon>Paenibacillaceae</taxon>
        <taxon>Paenibacillus</taxon>
    </lineage>
</organism>
<keyword evidence="3" id="KW-1185">Reference proteome</keyword>
<gene>
    <name evidence="2" type="ORF">SAMN06295960_1575</name>
</gene>